<reference evidence="1" key="1">
    <citation type="submission" date="2021-11" db="EMBL/GenBank/DDBJ databases">
        <authorList>
            <person name="Furlong K.P."/>
            <person name="Ghanmi N."/>
            <person name="Islam M.S."/>
            <person name="Jung D."/>
            <person name="Madani M.T."/>
            <person name="Petrova A."/>
            <person name="Ristovski M."/>
            <person name="Salikini A."/>
            <person name="Uppal M."/>
            <person name="Tran A."/>
            <person name="Tremblay V."/>
            <person name="Williams E."/>
            <person name="Giles L."/>
            <person name="McCarthy L."/>
            <person name="Wheaton K.A."/>
            <person name="Chan K."/>
            <person name="Rudner A.D."/>
            <person name="Beyer A.R."/>
            <person name="Chong R.A."/>
            <person name="Edgington N.P."/>
            <person name="Freise A.C."/>
            <person name="Garcia Costas A.M."/>
            <person name="Gibb B.P."/>
            <person name="Klyczek K.K."/>
            <person name="Swerdlow S.J."/>
            <person name="Garlena R.A."/>
            <person name="Russell D.A."/>
            <person name="Jacobs-Sera D."/>
            <person name="Hatfull G.F."/>
        </authorList>
    </citation>
    <scope>NUCLEOTIDE SEQUENCE</scope>
</reference>
<evidence type="ECO:0000313" key="1">
    <source>
        <dbReference type="EMBL" id="UIW13254.1"/>
    </source>
</evidence>
<keyword evidence="1" id="KW-0255">Endonuclease</keyword>
<keyword evidence="1" id="KW-0540">Nuclease</keyword>
<evidence type="ECO:0000313" key="2">
    <source>
        <dbReference type="Proteomes" id="UP001200761"/>
    </source>
</evidence>
<dbReference type="KEGG" id="vg:77954647"/>
<keyword evidence="2" id="KW-1185">Reference proteome</keyword>
<dbReference type="GO" id="GO:0004519">
    <property type="term" value="F:endonuclease activity"/>
    <property type="evidence" value="ECO:0007669"/>
    <property type="project" value="UniProtKB-KW"/>
</dbReference>
<sequence>MKRCSGCGEVKPLEAFHKLHKAKDGRTARCGKCRSAAQTARYRQNPTVTLDRQQAARYGVTVDHVEALKAAQGGKCAICGTDEPGGRGRWHVDHDHESGAVRGLLCHHCNLGLGHFRDDVDALRAAIRYLEEAQREHTSARRDGRNLAS</sequence>
<dbReference type="GeneID" id="77954647"/>
<name>A0AA48Y3K7_9CAUD</name>
<proteinExistence type="predicted"/>
<dbReference type="Gene3D" id="3.40.1800.10">
    <property type="entry name" value="His-Me finger endonucleases"/>
    <property type="match status" value="1"/>
</dbReference>
<dbReference type="EMBL" id="OL549189">
    <property type="protein sequence ID" value="UIW13254.1"/>
    <property type="molecule type" value="Genomic_DNA"/>
</dbReference>
<dbReference type="InterPro" id="IPR004211">
    <property type="entry name" value="Endonuclease_7"/>
</dbReference>
<protein>
    <submittedName>
        <fullName evidence="1">HNH endonuclease</fullName>
    </submittedName>
</protein>
<gene>
    <name evidence="1" type="primary">2</name>
    <name evidence="1" type="ORF">SEA_CREWMATE_2</name>
</gene>
<organism evidence="1 2">
    <name type="scientific">Arthrobacter phage Crewmate</name>
    <dbReference type="NCBI Taxonomy" id="2832317"/>
    <lineage>
        <taxon>Viruses</taxon>
        <taxon>Duplodnaviria</taxon>
        <taxon>Heunggongvirae</taxon>
        <taxon>Uroviricota</taxon>
        <taxon>Caudoviricetes</taxon>
        <taxon>Casidaviridae</taxon>
        <taxon>Manhattanvirus</taxon>
        <taxon>Manhattanvirus crewmate</taxon>
    </lineage>
</organism>
<dbReference type="Pfam" id="PF02945">
    <property type="entry name" value="Endonuclease_7"/>
    <property type="match status" value="1"/>
</dbReference>
<dbReference type="SUPFAM" id="SSF54060">
    <property type="entry name" value="His-Me finger endonucleases"/>
    <property type="match status" value="1"/>
</dbReference>
<keyword evidence="1" id="KW-0378">Hydrolase</keyword>
<dbReference type="Proteomes" id="UP001200761">
    <property type="component" value="Segment"/>
</dbReference>
<dbReference type="InterPro" id="IPR044925">
    <property type="entry name" value="His-Me_finger_sf"/>
</dbReference>
<dbReference type="InterPro" id="IPR038563">
    <property type="entry name" value="Endonuclease_7_sf"/>
</dbReference>
<dbReference type="RefSeq" id="YP_010678253.1">
    <property type="nucleotide sequence ID" value="NC_071033.1"/>
</dbReference>
<accession>A0AA48Y3K7</accession>